<dbReference type="OrthoDB" id="7192928at2"/>
<keyword evidence="1" id="KW-1133">Transmembrane helix</keyword>
<evidence type="ECO:0000313" key="2">
    <source>
        <dbReference type="EMBL" id="AYV46405.1"/>
    </source>
</evidence>
<name>A0A2N5CRU5_9CAUL</name>
<dbReference type="RefSeq" id="WP_101713767.1">
    <property type="nucleotide sequence ID" value="NZ_CP026100.1"/>
</dbReference>
<feature type="transmembrane region" description="Helical" evidence="1">
    <location>
        <begin position="67"/>
        <end position="86"/>
    </location>
</feature>
<protein>
    <submittedName>
        <fullName evidence="3">Uncharacterized protein</fullName>
    </submittedName>
</protein>
<feature type="transmembrane region" description="Helical" evidence="1">
    <location>
        <begin position="35"/>
        <end position="55"/>
    </location>
</feature>
<accession>A0A2N5CRU5</accession>
<feature type="transmembrane region" description="Helical" evidence="1">
    <location>
        <begin position="12"/>
        <end position="29"/>
    </location>
</feature>
<reference evidence="2 5" key="2">
    <citation type="submission" date="2018-01" db="EMBL/GenBank/DDBJ databases">
        <title>Complete genome sequence of Caulobacter flavus RHGG3.</title>
        <authorList>
            <person name="Yang E."/>
        </authorList>
    </citation>
    <scope>NUCLEOTIDE SEQUENCE [LARGE SCALE GENOMIC DNA]</scope>
    <source>
        <strain evidence="2 5">RHGG3</strain>
    </source>
</reference>
<evidence type="ECO:0000256" key="1">
    <source>
        <dbReference type="SAM" id="Phobius"/>
    </source>
</evidence>
<dbReference type="EMBL" id="CP026100">
    <property type="protein sequence ID" value="AYV46405.1"/>
    <property type="molecule type" value="Genomic_DNA"/>
</dbReference>
<dbReference type="AlphaFoldDB" id="A0A2N5CRU5"/>
<reference evidence="3 4" key="1">
    <citation type="submission" date="2017-12" db="EMBL/GenBank/DDBJ databases">
        <title>The genome sequence of Caulobacter flavus CGMCC1 15093.</title>
        <authorList>
            <person name="Gao J."/>
            <person name="Mao X."/>
            <person name="Sun J."/>
        </authorList>
    </citation>
    <scope>NUCLEOTIDE SEQUENCE [LARGE SCALE GENOMIC DNA]</scope>
    <source>
        <strain evidence="3 4">CGMCC1 15093</strain>
    </source>
</reference>
<dbReference type="Proteomes" id="UP000234483">
    <property type="component" value="Unassembled WGS sequence"/>
</dbReference>
<dbReference type="KEGG" id="cfh:C1707_09100"/>
<gene>
    <name evidence="2" type="ORF">C1707_09100</name>
    <name evidence="3" type="ORF">CFHF_14785</name>
</gene>
<dbReference type="EMBL" id="PJRQ01000030">
    <property type="protein sequence ID" value="PLR12702.1"/>
    <property type="molecule type" value="Genomic_DNA"/>
</dbReference>
<feature type="transmembrane region" description="Helical" evidence="1">
    <location>
        <begin position="98"/>
        <end position="123"/>
    </location>
</feature>
<dbReference type="Proteomes" id="UP000281192">
    <property type="component" value="Chromosome"/>
</dbReference>
<sequence>MKEGPIGVRRYWTIGCLAIVLTMLCVSALPDVGAVWIWLGRAIELVGCAVLLVVARRRLGPRANLAFIGPAVGLVLVWAVLGWLLIGGPKGFSATFDAAAAIGASLLGLEMGALLQFLVVGFLGQGGKTRA</sequence>
<keyword evidence="1" id="KW-0812">Transmembrane</keyword>
<evidence type="ECO:0000313" key="3">
    <source>
        <dbReference type="EMBL" id="PLR12702.1"/>
    </source>
</evidence>
<keyword evidence="5" id="KW-1185">Reference proteome</keyword>
<keyword evidence="1" id="KW-0472">Membrane</keyword>
<organism evidence="3 4">
    <name type="scientific">Caulobacter flavus</name>
    <dbReference type="NCBI Taxonomy" id="1679497"/>
    <lineage>
        <taxon>Bacteria</taxon>
        <taxon>Pseudomonadati</taxon>
        <taxon>Pseudomonadota</taxon>
        <taxon>Alphaproteobacteria</taxon>
        <taxon>Caulobacterales</taxon>
        <taxon>Caulobacteraceae</taxon>
        <taxon>Caulobacter</taxon>
    </lineage>
</organism>
<proteinExistence type="predicted"/>
<evidence type="ECO:0000313" key="5">
    <source>
        <dbReference type="Proteomes" id="UP000281192"/>
    </source>
</evidence>
<evidence type="ECO:0000313" key="4">
    <source>
        <dbReference type="Proteomes" id="UP000234483"/>
    </source>
</evidence>